<dbReference type="PANTHER" id="PTHR33495">
    <property type="entry name" value="ANTI-SIGMA FACTOR ANTAGONIST TM_1081-RELATED-RELATED"/>
    <property type="match status" value="1"/>
</dbReference>
<evidence type="ECO:0000313" key="2">
    <source>
        <dbReference type="EMBL" id="UQT53662.1"/>
    </source>
</evidence>
<name>A0ABY4PJY0_9ACTN</name>
<dbReference type="PANTHER" id="PTHR33495:SF2">
    <property type="entry name" value="ANTI-SIGMA FACTOR ANTAGONIST TM_1081-RELATED"/>
    <property type="match status" value="1"/>
</dbReference>
<dbReference type="Proteomes" id="UP000829992">
    <property type="component" value="Chromosome"/>
</dbReference>
<dbReference type="Gene3D" id="3.30.750.24">
    <property type="entry name" value="STAS domain"/>
    <property type="match status" value="1"/>
</dbReference>
<protein>
    <submittedName>
        <fullName evidence="2">STAS domain-containing protein</fullName>
    </submittedName>
</protein>
<gene>
    <name evidence="2" type="ORF">M4V62_00395</name>
</gene>
<accession>A0ABY4PJY0</accession>
<dbReference type="Pfam" id="PF13466">
    <property type="entry name" value="STAS_2"/>
    <property type="match status" value="1"/>
</dbReference>
<proteinExistence type="predicted"/>
<dbReference type="InterPro" id="IPR058548">
    <property type="entry name" value="MlaB-like_STAS"/>
</dbReference>
<reference evidence="2 3" key="1">
    <citation type="submission" date="2022-05" db="EMBL/GenBank/DDBJ databases">
        <authorList>
            <person name="Zhou X."/>
            <person name="Li K."/>
            <person name="Man Y."/>
        </authorList>
    </citation>
    <scope>NUCLEOTIDE SEQUENCE [LARGE SCALE GENOMIC DNA]</scope>
    <source>
        <strain evidence="2 3">MS405</strain>
    </source>
</reference>
<keyword evidence="3" id="KW-1185">Reference proteome</keyword>
<dbReference type="EMBL" id="CP097289">
    <property type="protein sequence ID" value="UQT53662.1"/>
    <property type="molecule type" value="Genomic_DNA"/>
</dbReference>
<evidence type="ECO:0000259" key="1">
    <source>
        <dbReference type="PROSITE" id="PS50801"/>
    </source>
</evidence>
<dbReference type="PROSITE" id="PS50801">
    <property type="entry name" value="STAS"/>
    <property type="match status" value="1"/>
</dbReference>
<dbReference type="RefSeq" id="WP_249585160.1">
    <property type="nucleotide sequence ID" value="NZ_BAAAQL010000039.1"/>
</dbReference>
<dbReference type="CDD" id="cd07043">
    <property type="entry name" value="STAS_anti-anti-sigma_factors"/>
    <property type="match status" value="1"/>
</dbReference>
<dbReference type="InterPro" id="IPR002645">
    <property type="entry name" value="STAS_dom"/>
</dbReference>
<feature type="domain" description="STAS" evidence="1">
    <location>
        <begin position="16"/>
        <end position="65"/>
    </location>
</feature>
<dbReference type="InterPro" id="IPR036513">
    <property type="entry name" value="STAS_dom_sf"/>
</dbReference>
<organism evidence="2 3">
    <name type="scientific">Streptomyces durmitorensis</name>
    <dbReference type="NCBI Taxonomy" id="319947"/>
    <lineage>
        <taxon>Bacteria</taxon>
        <taxon>Bacillati</taxon>
        <taxon>Actinomycetota</taxon>
        <taxon>Actinomycetes</taxon>
        <taxon>Kitasatosporales</taxon>
        <taxon>Streptomycetaceae</taxon>
        <taxon>Streptomyces</taxon>
    </lineage>
</organism>
<sequence>MTPLTITSRDAATGPVLEITGDLDYTTELELRQALHKLTLDAGQLLVLDLSGLEFCDSSGISVFLAARNLAIEGGTVAERVGPGAAGTGPGQLSVSVGPVHGHTARLVASSHGPTNCAWRLSCPRSCVC</sequence>
<dbReference type="SUPFAM" id="SSF52091">
    <property type="entry name" value="SpoIIaa-like"/>
    <property type="match status" value="1"/>
</dbReference>
<evidence type="ECO:0000313" key="3">
    <source>
        <dbReference type="Proteomes" id="UP000829992"/>
    </source>
</evidence>